<evidence type="ECO:0008006" key="9">
    <source>
        <dbReference type="Google" id="ProtNLM"/>
    </source>
</evidence>
<feature type="compositionally biased region" description="Basic residues" evidence="4">
    <location>
        <begin position="1"/>
        <end position="17"/>
    </location>
</feature>
<dbReference type="GO" id="GO:0034388">
    <property type="term" value="C:Pwp2p-containing subcomplex of 90S preribosome"/>
    <property type="evidence" value="ECO:0007669"/>
    <property type="project" value="TreeGrafter"/>
</dbReference>
<feature type="region of interest" description="Disordered" evidence="4">
    <location>
        <begin position="215"/>
        <end position="250"/>
    </location>
</feature>
<dbReference type="PROSITE" id="PS50082">
    <property type="entry name" value="WD_REPEATS_2"/>
    <property type="match status" value="1"/>
</dbReference>
<dbReference type="Pfam" id="PF25168">
    <property type="entry name" value="Beta-prop_WDR36-Utp21_2nd"/>
    <property type="match status" value="2"/>
</dbReference>
<dbReference type="SUPFAM" id="SSF50978">
    <property type="entry name" value="WD40 repeat-like"/>
    <property type="match status" value="1"/>
</dbReference>
<feature type="domain" description="WDR36/Utp21 C-terminal" evidence="5">
    <location>
        <begin position="965"/>
        <end position="1236"/>
    </location>
</feature>
<dbReference type="Pfam" id="PF04192">
    <property type="entry name" value="Utp21"/>
    <property type="match status" value="1"/>
</dbReference>
<sequence length="1241" mass="135372">MVKNRKGRRKSTGSMKKKAADKTESDKEEEKIPTPISSSSDESDSEDSMPAGSSVEEGTQGVSRLFSPYRTLGIVSHGPFYVLPNQNSSNAMACVAIGERFHMLQCDRLHPVLVSHAVPAGPGDKGPQTIAHLISDNSLSISIVAHGPKSAPRHVTMYQRTQPVSTKAICDSKHWTIVDLLHLGKIKQSMAGEKEGKKENAVLLAAILSMGKPLPDDGVPVVGNDNDDSDSDSSDSDSEEDKSESDPSARGQIVLLVASRSGLMVHKRIRLESFDSFCPRVAIHPPTYVNKIVIGGSDYKTSKEALVLVNVKSGKMIHKFKCLAKEDVTADVTSLQQSPAIDTIAVGTSKGMVHLINTKYDKLLFTLRHKSKNGNAPRITSIGFRTDGSALQYGIAPMAVGRSDGTISIWDLTPSKDRDGNSLGRTLLSEIVKAHGPGGVHKLQYMPKEPLLISTGTNSNKIVMHLFDSPDHSGRILRQRNGHTAAPEYIRYLHPGAGAGGGVLVNTSDGTDASACQILSTGGADQTLRIFSTVRSVLDKEYSQGKGLEKRAKKLGLENKTELLLPPVTSLASCETRSRDWGDLVTIHKDHAFAYVWSSKRGAQSGPILRQDGWNVSSMKVPPPVSEHATSVTLSSCGNYALVGTKSGVIYKYNVQSGNPRGTYPAAASLKKEKGIRKEAGDIRRTFQALEKKMKLSNRASNIDKEEKDRVQQAAIENRRQAKLKVASHSGFAVTGIAVDAVNKTVISVGEDAKLVLWNFKTHAPHKKSPYALPAAATKLCHVRDSDLAAIALEDYSALLFDCSTLSVVRRFGFGARMDSHTAPITDLGFSPDGRSLYTSSLDRTVRVWDVPTNSCVDWLGFNTAPTSLTISPTGEFLATTHYGKLGISMWSDRSYYQAVHADGAAAMKAPAQMDDPAPLAEVENSEDDHKNALARMQSSANASSEEQVEEEDEEDKGLATAKEKGLITMSGLPPAHWKNLFHLELVKARNKPKEAPKKPPTAPFFLQWRPRVAVDGEATLNPETTKTEEPVKGDDDEWNAAWSDDENDKGFGDDNGLPPTESDAKREREIETADTTVAKKRKVTHYRSQLAELLDRCASQKPIGGKQFQAVTDHIATLGPSSIDVSFNSLCSGMHDLEGGLPLLVLACRWLLEACKSRERFEAVNAYLHRFLHLHSNTLAGIDDFPDDSKEGESDYLLQQREEAVKYITLLRKEQHSSSEALQNKMKNTLCLLRHFSRMV</sequence>
<dbReference type="PANTHER" id="PTHR22840">
    <property type="entry name" value="WD REPEAT-CONTAINING PROTEIN 36"/>
    <property type="match status" value="1"/>
</dbReference>
<dbReference type="InterPro" id="IPR007319">
    <property type="entry name" value="WDR36/Utp21_C"/>
</dbReference>
<dbReference type="InterPro" id="IPR001680">
    <property type="entry name" value="WD40_rpt"/>
</dbReference>
<keyword evidence="1 3" id="KW-0853">WD repeat</keyword>
<dbReference type="Pfam" id="PF25171">
    <property type="entry name" value="Beta-prop_WDR36-Utp21_1st"/>
    <property type="match status" value="1"/>
</dbReference>
<name>A0AAD2FLT0_9STRA</name>
<feature type="compositionally biased region" description="Acidic residues" evidence="4">
    <location>
        <begin position="1035"/>
        <end position="1048"/>
    </location>
</feature>
<evidence type="ECO:0000256" key="4">
    <source>
        <dbReference type="SAM" id="MobiDB-lite"/>
    </source>
</evidence>
<comment type="caution">
    <text evidence="7">The sequence shown here is derived from an EMBL/GenBank/DDBJ whole genome shotgun (WGS) entry which is preliminary data.</text>
</comment>
<feature type="compositionally biased region" description="Basic and acidic residues" evidence="4">
    <location>
        <begin position="18"/>
        <end position="32"/>
    </location>
</feature>
<gene>
    <name evidence="7" type="ORF">CYCCA115_LOCUS8095</name>
</gene>
<proteinExistence type="predicted"/>
<dbReference type="SUPFAM" id="SSF50998">
    <property type="entry name" value="Quinoprotein alcohol dehydrogenase-like"/>
    <property type="match status" value="1"/>
</dbReference>
<evidence type="ECO:0000256" key="1">
    <source>
        <dbReference type="ARBA" id="ARBA00022574"/>
    </source>
</evidence>
<dbReference type="PROSITE" id="PS00678">
    <property type="entry name" value="WD_REPEATS_1"/>
    <property type="match status" value="1"/>
</dbReference>
<feature type="region of interest" description="Disordered" evidence="4">
    <location>
        <begin position="1018"/>
        <end position="1071"/>
    </location>
</feature>
<feature type="compositionally biased region" description="Acidic residues" evidence="4">
    <location>
        <begin position="947"/>
        <end position="956"/>
    </location>
</feature>
<evidence type="ECO:0000259" key="5">
    <source>
        <dbReference type="Pfam" id="PF04192"/>
    </source>
</evidence>
<evidence type="ECO:0000313" key="8">
    <source>
        <dbReference type="Proteomes" id="UP001295423"/>
    </source>
</evidence>
<dbReference type="InterPro" id="IPR036322">
    <property type="entry name" value="WD40_repeat_dom_sf"/>
</dbReference>
<keyword evidence="2" id="KW-0677">Repeat</keyword>
<dbReference type="AlphaFoldDB" id="A0AAD2FLT0"/>
<accession>A0AAD2FLT0</accession>
<evidence type="ECO:0000256" key="3">
    <source>
        <dbReference type="PROSITE-ProRule" id="PRU00221"/>
    </source>
</evidence>
<feature type="compositionally biased region" description="Acidic residues" evidence="4">
    <location>
        <begin position="225"/>
        <end position="243"/>
    </location>
</feature>
<dbReference type="Proteomes" id="UP001295423">
    <property type="component" value="Unassembled WGS sequence"/>
</dbReference>
<dbReference type="InterPro" id="IPR015943">
    <property type="entry name" value="WD40/YVTN_repeat-like_dom_sf"/>
</dbReference>
<dbReference type="EMBL" id="CAKOGP040001112">
    <property type="protein sequence ID" value="CAJ1942734.1"/>
    <property type="molecule type" value="Genomic_DNA"/>
</dbReference>
<dbReference type="InterPro" id="IPR019775">
    <property type="entry name" value="WD40_repeat_CS"/>
</dbReference>
<feature type="domain" description="WDR36/Utp21 N-terminal" evidence="6">
    <location>
        <begin position="265"/>
        <end position="468"/>
    </location>
</feature>
<evidence type="ECO:0000259" key="6">
    <source>
        <dbReference type="Pfam" id="PF25171"/>
    </source>
</evidence>
<feature type="region of interest" description="Disordered" evidence="4">
    <location>
        <begin position="936"/>
        <end position="960"/>
    </location>
</feature>
<protein>
    <recommendedName>
        <fullName evidence="9">Small-subunit processome Utp21 domain-containing protein</fullName>
    </recommendedName>
</protein>
<evidence type="ECO:0000256" key="2">
    <source>
        <dbReference type="ARBA" id="ARBA00022737"/>
    </source>
</evidence>
<dbReference type="PROSITE" id="PS50294">
    <property type="entry name" value="WD_REPEATS_REGION"/>
    <property type="match status" value="1"/>
</dbReference>
<keyword evidence="8" id="KW-1185">Reference proteome</keyword>
<dbReference type="Gene3D" id="2.130.10.10">
    <property type="entry name" value="YVTN repeat-like/Quinoprotein amine dehydrogenase"/>
    <property type="match status" value="3"/>
</dbReference>
<feature type="region of interest" description="Disordered" evidence="4">
    <location>
        <begin position="1"/>
        <end position="60"/>
    </location>
</feature>
<evidence type="ECO:0000313" key="7">
    <source>
        <dbReference type="EMBL" id="CAJ1942734.1"/>
    </source>
</evidence>
<organism evidence="7 8">
    <name type="scientific">Cylindrotheca closterium</name>
    <dbReference type="NCBI Taxonomy" id="2856"/>
    <lineage>
        <taxon>Eukaryota</taxon>
        <taxon>Sar</taxon>
        <taxon>Stramenopiles</taxon>
        <taxon>Ochrophyta</taxon>
        <taxon>Bacillariophyta</taxon>
        <taxon>Bacillariophyceae</taxon>
        <taxon>Bacillariophycidae</taxon>
        <taxon>Bacillariales</taxon>
        <taxon>Bacillariaceae</taxon>
        <taxon>Cylindrotheca</taxon>
    </lineage>
</organism>
<reference evidence="7" key="1">
    <citation type="submission" date="2023-08" db="EMBL/GenBank/DDBJ databases">
        <authorList>
            <person name="Audoor S."/>
            <person name="Bilcke G."/>
        </authorList>
    </citation>
    <scope>NUCLEOTIDE SEQUENCE</scope>
</reference>
<dbReference type="GO" id="GO:0032040">
    <property type="term" value="C:small-subunit processome"/>
    <property type="evidence" value="ECO:0007669"/>
    <property type="project" value="InterPro"/>
</dbReference>
<dbReference type="GO" id="GO:0006364">
    <property type="term" value="P:rRNA processing"/>
    <property type="evidence" value="ECO:0007669"/>
    <property type="project" value="InterPro"/>
</dbReference>
<feature type="repeat" description="WD" evidence="3">
    <location>
        <begin position="818"/>
        <end position="859"/>
    </location>
</feature>
<dbReference type="InterPro" id="IPR059157">
    <property type="entry name" value="WDR36-Utp21_N"/>
</dbReference>
<dbReference type="PANTHER" id="PTHR22840:SF12">
    <property type="entry name" value="WD REPEAT-CONTAINING PROTEIN 36"/>
    <property type="match status" value="1"/>
</dbReference>
<dbReference type="SMART" id="SM00320">
    <property type="entry name" value="WD40"/>
    <property type="match status" value="7"/>
</dbReference>
<dbReference type="InterPro" id="IPR011047">
    <property type="entry name" value="Quinoprotein_ADH-like_sf"/>
</dbReference>